<accession>Q4RGZ7</accession>
<feature type="transmembrane region" description="Helical" evidence="6">
    <location>
        <begin position="45"/>
        <end position="64"/>
    </location>
</feature>
<sequence length="502" mass="54121">LAPQWFLIKQQAYKVSLAGSLFFAGLLVGNVVLGPLSDKVGRRPVYLSGLFLEVVFGYVTALAPSYEVFAVSRLLVGLMNGGIGVVSFVLSQEYVGKSYWAMTGTLTSLGFAVGIALFAALGYMIPPWRNLAMAANSFGLLSFLLSVTLPESPRWLYCQGQMERAEQVLHHMALRNGNAVTNLMLQRDAAATKVSKPKRGQPGLLQLALHPVLRIRTVVLMYVWYSCSLVYYGLTLGAGDSTGSRYVNVAMYGLVEVPAYPLCMYFINKHWAGRRKSMSGFLCLSGSACFCTVLIPANGGSVLSVTLLALVGKLMVSAAFNIAYIYTSELYPTVIRNAGLGVCSMSCRVGGIIAPFVPSMVRFFHASWLSWLPVQPPLKRRQSSLDPVHIQNQFLMSSPGLEDSCVLIFCCLPAGRPLLRPLHRLLSQRTLCRMSGPPAARNPGRRRSRNPGPAHQPYTQPGPAEQGEAGPGPGSGPGSGSGFGPCPGPCPGPWSDLKLVLL</sequence>
<comment type="subcellular location">
    <subcellularLocation>
        <location evidence="1">Membrane</location>
        <topology evidence="1">Multi-pass membrane protein</topology>
    </subcellularLocation>
</comment>
<dbReference type="InterPro" id="IPR005828">
    <property type="entry name" value="MFS_sugar_transport-like"/>
</dbReference>
<feature type="transmembrane region" description="Helical" evidence="6">
    <location>
        <begin position="70"/>
        <end position="90"/>
    </location>
</feature>
<feature type="transmembrane region" description="Helical" evidence="6">
    <location>
        <begin position="215"/>
        <end position="234"/>
    </location>
</feature>
<dbReference type="InterPro" id="IPR005829">
    <property type="entry name" value="Sugar_transporter_CS"/>
</dbReference>
<name>Q4RGZ7_TETNG</name>
<dbReference type="AlphaFoldDB" id="Q4RGZ7"/>
<feature type="compositionally biased region" description="Gly residues" evidence="5">
    <location>
        <begin position="469"/>
        <end position="485"/>
    </location>
</feature>
<feature type="domain" description="Major facilitator superfamily (MFS) profile" evidence="7">
    <location>
        <begin position="1"/>
        <end position="416"/>
    </location>
</feature>
<dbReference type="InterPro" id="IPR020846">
    <property type="entry name" value="MFS_dom"/>
</dbReference>
<organism evidence="8">
    <name type="scientific">Tetraodon nigroviridis</name>
    <name type="common">Spotted green pufferfish</name>
    <name type="synonym">Chelonodon nigroviridis</name>
    <dbReference type="NCBI Taxonomy" id="99883"/>
    <lineage>
        <taxon>Eukaryota</taxon>
        <taxon>Metazoa</taxon>
        <taxon>Chordata</taxon>
        <taxon>Craniata</taxon>
        <taxon>Vertebrata</taxon>
        <taxon>Euteleostomi</taxon>
        <taxon>Actinopterygii</taxon>
        <taxon>Neopterygii</taxon>
        <taxon>Teleostei</taxon>
        <taxon>Neoteleostei</taxon>
        <taxon>Acanthomorphata</taxon>
        <taxon>Eupercaria</taxon>
        <taxon>Tetraodontiformes</taxon>
        <taxon>Tetradontoidea</taxon>
        <taxon>Tetraodontidae</taxon>
        <taxon>Tetraodon</taxon>
    </lineage>
</organism>
<reference evidence="8" key="1">
    <citation type="journal article" date="2004" name="Nature">
        <title>Genome duplication in the teleost fish Tetraodon nigroviridis reveals the early vertebrate proto-karyotype.</title>
        <authorList>
            <person name="Jaillon O."/>
            <person name="Aury J.-M."/>
            <person name="Brunet F."/>
            <person name="Petit J.-L."/>
            <person name="Stange-Thomann N."/>
            <person name="Mauceli E."/>
            <person name="Bouneau L."/>
            <person name="Fischer C."/>
            <person name="Ozouf-Costaz C."/>
            <person name="Bernot A."/>
            <person name="Nicaud S."/>
            <person name="Jaffe D."/>
            <person name="Fisher S."/>
            <person name="Lutfalla G."/>
            <person name="Dossat C."/>
            <person name="Segurens B."/>
            <person name="Dasilva C."/>
            <person name="Salanoubat M."/>
            <person name="Levy M."/>
            <person name="Boudet N."/>
            <person name="Castellano S."/>
            <person name="Anthouard V."/>
            <person name="Jubin C."/>
            <person name="Castelli V."/>
            <person name="Katinka M."/>
            <person name="Vacherie B."/>
            <person name="Biemont C."/>
            <person name="Skalli Z."/>
            <person name="Cattolico L."/>
            <person name="Poulain J."/>
            <person name="De Berardinis V."/>
            <person name="Cruaud C."/>
            <person name="Duprat S."/>
            <person name="Brottier P."/>
            <person name="Coutanceau J.-P."/>
            <person name="Gouzy J."/>
            <person name="Parra G."/>
            <person name="Lardier G."/>
            <person name="Chapple C."/>
            <person name="McKernan K.J."/>
            <person name="McEwan P."/>
            <person name="Bosak S."/>
            <person name="Kellis M."/>
            <person name="Volff J.-N."/>
            <person name="Guigo R."/>
            <person name="Zody M.C."/>
            <person name="Mesirov J."/>
            <person name="Lindblad-Toh K."/>
            <person name="Birren B."/>
            <person name="Nusbaum C."/>
            <person name="Kahn D."/>
            <person name="Robinson-Rechavi M."/>
            <person name="Laudet V."/>
            <person name="Schachter V."/>
            <person name="Quetier F."/>
            <person name="Saurin W."/>
            <person name="Scarpelli C."/>
            <person name="Wincker P."/>
            <person name="Lander E.S."/>
            <person name="Weissenbach J."/>
            <person name="Roest Crollius H."/>
        </authorList>
    </citation>
    <scope>NUCLEOTIDE SEQUENCE [LARGE SCALE GENOMIC DNA]</scope>
</reference>
<feature type="transmembrane region" description="Helical" evidence="6">
    <location>
        <begin position="246"/>
        <end position="267"/>
    </location>
</feature>
<evidence type="ECO:0000256" key="2">
    <source>
        <dbReference type="ARBA" id="ARBA00022692"/>
    </source>
</evidence>
<dbReference type="OrthoDB" id="5296287at2759"/>
<dbReference type="SUPFAM" id="SSF103473">
    <property type="entry name" value="MFS general substrate transporter"/>
    <property type="match status" value="1"/>
</dbReference>
<evidence type="ECO:0000256" key="4">
    <source>
        <dbReference type="ARBA" id="ARBA00023136"/>
    </source>
</evidence>
<keyword evidence="2 6" id="KW-0812">Transmembrane</keyword>
<proteinExistence type="predicted"/>
<protein>
    <submittedName>
        <fullName evidence="8">Chromosome undetermined SCAF15081, whole genome shotgun sequence</fullName>
    </submittedName>
</protein>
<feature type="non-terminal residue" evidence="8">
    <location>
        <position position="1"/>
    </location>
</feature>
<gene>
    <name evidence="8" type="ORF">GSTENG00034585001</name>
</gene>
<dbReference type="PROSITE" id="PS50850">
    <property type="entry name" value="MFS"/>
    <property type="match status" value="1"/>
</dbReference>
<feature type="region of interest" description="Disordered" evidence="5">
    <location>
        <begin position="434"/>
        <end position="502"/>
    </location>
</feature>
<dbReference type="GO" id="GO:0016020">
    <property type="term" value="C:membrane"/>
    <property type="evidence" value="ECO:0007669"/>
    <property type="project" value="UniProtKB-SubCell"/>
</dbReference>
<dbReference type="EMBL" id="CAAE01015081">
    <property type="protein sequence ID" value="CAG12335.1"/>
    <property type="molecule type" value="Genomic_DNA"/>
</dbReference>
<evidence type="ECO:0000313" key="8">
    <source>
        <dbReference type="EMBL" id="CAG12335.1"/>
    </source>
</evidence>
<dbReference type="Gene3D" id="1.20.1250.20">
    <property type="entry name" value="MFS general substrate transporter like domains"/>
    <property type="match status" value="1"/>
</dbReference>
<evidence type="ECO:0000256" key="3">
    <source>
        <dbReference type="ARBA" id="ARBA00022989"/>
    </source>
</evidence>
<evidence type="ECO:0000256" key="6">
    <source>
        <dbReference type="SAM" id="Phobius"/>
    </source>
</evidence>
<dbReference type="KEGG" id="tng:GSTEN00034585G001"/>
<keyword evidence="3 6" id="KW-1133">Transmembrane helix</keyword>
<reference evidence="8" key="2">
    <citation type="submission" date="2004-02" db="EMBL/GenBank/DDBJ databases">
        <authorList>
            <consortium name="Genoscope"/>
            <consortium name="Whitehead Institute Centre for Genome Research"/>
        </authorList>
    </citation>
    <scope>NUCLEOTIDE SEQUENCE</scope>
</reference>
<feature type="transmembrane region" description="Helical" evidence="6">
    <location>
        <begin position="99"/>
        <end position="125"/>
    </location>
</feature>
<evidence type="ECO:0000256" key="1">
    <source>
        <dbReference type="ARBA" id="ARBA00004141"/>
    </source>
</evidence>
<dbReference type="GO" id="GO:0022857">
    <property type="term" value="F:transmembrane transporter activity"/>
    <property type="evidence" value="ECO:0007669"/>
    <property type="project" value="InterPro"/>
</dbReference>
<dbReference type="PANTHER" id="PTHR24064">
    <property type="entry name" value="SOLUTE CARRIER FAMILY 22 MEMBER"/>
    <property type="match status" value="1"/>
</dbReference>
<dbReference type="InterPro" id="IPR036259">
    <property type="entry name" value="MFS_trans_sf"/>
</dbReference>
<feature type="transmembrane region" description="Helical" evidence="6">
    <location>
        <begin position="279"/>
        <end position="297"/>
    </location>
</feature>
<keyword evidence="4 6" id="KW-0472">Membrane</keyword>
<dbReference type="PROSITE" id="PS00216">
    <property type="entry name" value="SUGAR_TRANSPORT_1"/>
    <property type="match status" value="1"/>
</dbReference>
<feature type="transmembrane region" description="Helical" evidence="6">
    <location>
        <begin position="12"/>
        <end position="33"/>
    </location>
</feature>
<feature type="transmembrane region" description="Helical" evidence="6">
    <location>
        <begin position="303"/>
        <end position="326"/>
    </location>
</feature>
<dbReference type="Pfam" id="PF00083">
    <property type="entry name" value="Sugar_tr"/>
    <property type="match status" value="1"/>
</dbReference>
<evidence type="ECO:0000259" key="7">
    <source>
        <dbReference type="PROSITE" id="PS50850"/>
    </source>
</evidence>
<evidence type="ECO:0000256" key="5">
    <source>
        <dbReference type="SAM" id="MobiDB-lite"/>
    </source>
</evidence>